<comment type="caution">
    <text evidence="4">The sequence shown here is derived from an EMBL/GenBank/DDBJ whole genome shotgun (WGS) entry which is preliminary data.</text>
</comment>
<keyword evidence="1" id="KW-0418">Kinase</keyword>
<feature type="compositionally biased region" description="Low complexity" evidence="2">
    <location>
        <begin position="8"/>
        <end position="19"/>
    </location>
</feature>
<keyword evidence="1" id="KW-0723">Serine/threonine-protein kinase</keyword>
<dbReference type="PANTHER" id="PTHR35526:SF3">
    <property type="entry name" value="ANTI-SIGMA-F FACTOR RSBW"/>
    <property type="match status" value="1"/>
</dbReference>
<evidence type="ECO:0000313" key="5">
    <source>
        <dbReference type="Proteomes" id="UP001165074"/>
    </source>
</evidence>
<dbReference type="RefSeq" id="WP_285573471.1">
    <property type="nucleotide sequence ID" value="NZ_BSTK01000005.1"/>
</dbReference>
<gene>
    <name evidence="4" type="ORF">Airi02_039390</name>
</gene>
<dbReference type="AlphaFoldDB" id="A0A9W6S119"/>
<dbReference type="InterPro" id="IPR050267">
    <property type="entry name" value="Anti-sigma-factor_SerPK"/>
</dbReference>
<sequence>MIDVADKPSTVTPSTGTPVMSQEGTRADSPWLRLSPDPEVVRLARDHVLEVLAENDVEGIAEDIRLIVSELVTNAMRAAQRYASAGGTAWASYERPVSLRVICRPLWVHLIVTDPDPVTPASAPADLLDESGRGLSIVDSIAALQWWVKGDHGKACHVVVTHEQVTLKPEEAEMLRERVIL</sequence>
<dbReference type="EMBL" id="BSTK01000005">
    <property type="protein sequence ID" value="GLY86010.1"/>
    <property type="molecule type" value="Genomic_DNA"/>
</dbReference>
<feature type="domain" description="Histidine kinase/HSP90-like ATPase" evidence="3">
    <location>
        <begin position="35"/>
        <end position="142"/>
    </location>
</feature>
<dbReference type="PANTHER" id="PTHR35526">
    <property type="entry name" value="ANTI-SIGMA-F FACTOR RSBW-RELATED"/>
    <property type="match status" value="1"/>
</dbReference>
<name>A0A9W6S119_9ACTN</name>
<evidence type="ECO:0000259" key="3">
    <source>
        <dbReference type="Pfam" id="PF13581"/>
    </source>
</evidence>
<keyword evidence="5" id="KW-1185">Reference proteome</keyword>
<evidence type="ECO:0000256" key="1">
    <source>
        <dbReference type="ARBA" id="ARBA00022527"/>
    </source>
</evidence>
<dbReference type="Proteomes" id="UP001165074">
    <property type="component" value="Unassembled WGS sequence"/>
</dbReference>
<keyword evidence="1" id="KW-0808">Transferase</keyword>
<dbReference type="GO" id="GO:0004674">
    <property type="term" value="F:protein serine/threonine kinase activity"/>
    <property type="evidence" value="ECO:0007669"/>
    <property type="project" value="UniProtKB-KW"/>
</dbReference>
<evidence type="ECO:0000256" key="2">
    <source>
        <dbReference type="SAM" id="MobiDB-lite"/>
    </source>
</evidence>
<organism evidence="4 5">
    <name type="scientific">Actinoallomurus iriomotensis</name>
    <dbReference type="NCBI Taxonomy" id="478107"/>
    <lineage>
        <taxon>Bacteria</taxon>
        <taxon>Bacillati</taxon>
        <taxon>Actinomycetota</taxon>
        <taxon>Actinomycetes</taxon>
        <taxon>Streptosporangiales</taxon>
        <taxon>Thermomonosporaceae</taxon>
        <taxon>Actinoallomurus</taxon>
    </lineage>
</organism>
<dbReference type="Gene3D" id="3.30.565.10">
    <property type="entry name" value="Histidine kinase-like ATPase, C-terminal domain"/>
    <property type="match status" value="1"/>
</dbReference>
<dbReference type="CDD" id="cd16936">
    <property type="entry name" value="HATPase_RsbW-like"/>
    <property type="match status" value="1"/>
</dbReference>
<protein>
    <recommendedName>
        <fullName evidence="3">Histidine kinase/HSP90-like ATPase domain-containing protein</fullName>
    </recommendedName>
</protein>
<dbReference type="InterPro" id="IPR003594">
    <property type="entry name" value="HATPase_dom"/>
</dbReference>
<evidence type="ECO:0000313" key="4">
    <source>
        <dbReference type="EMBL" id="GLY86010.1"/>
    </source>
</evidence>
<dbReference type="Pfam" id="PF13581">
    <property type="entry name" value="HATPase_c_2"/>
    <property type="match status" value="1"/>
</dbReference>
<reference evidence="4" key="1">
    <citation type="submission" date="2023-03" db="EMBL/GenBank/DDBJ databases">
        <title>Actinoallomurus iriomotensis NBRC 103684.</title>
        <authorList>
            <person name="Ichikawa N."/>
            <person name="Sato H."/>
            <person name="Tonouchi N."/>
        </authorList>
    </citation>
    <scope>NUCLEOTIDE SEQUENCE</scope>
    <source>
        <strain evidence="4">NBRC 103684</strain>
    </source>
</reference>
<feature type="region of interest" description="Disordered" evidence="2">
    <location>
        <begin position="1"/>
        <end position="32"/>
    </location>
</feature>
<proteinExistence type="predicted"/>
<dbReference type="InterPro" id="IPR036890">
    <property type="entry name" value="HATPase_C_sf"/>
</dbReference>
<accession>A0A9W6S119</accession>
<dbReference type="SUPFAM" id="SSF55874">
    <property type="entry name" value="ATPase domain of HSP90 chaperone/DNA topoisomerase II/histidine kinase"/>
    <property type="match status" value="1"/>
</dbReference>